<accession>A0A8T0CWH5</accession>
<protein>
    <recommendedName>
        <fullName evidence="4">RNase H type-1 domain-containing protein</fullName>
    </recommendedName>
</protein>
<dbReference type="EMBL" id="MU089587">
    <property type="protein sequence ID" value="KAF7850706.1"/>
    <property type="molecule type" value="Genomic_DNA"/>
</dbReference>
<keyword evidence="3" id="KW-1185">Reference proteome</keyword>
<dbReference type="InterPro" id="IPR036397">
    <property type="entry name" value="RNaseH_sf"/>
</dbReference>
<evidence type="ECO:0000313" key="3">
    <source>
        <dbReference type="Proteomes" id="UP000806378"/>
    </source>
</evidence>
<comment type="caution">
    <text evidence="2">The sequence shown here is derived from an EMBL/GenBank/DDBJ whole genome shotgun (WGS) entry which is preliminary data.</text>
</comment>
<evidence type="ECO:0000256" key="1">
    <source>
        <dbReference type="SAM" id="SignalP"/>
    </source>
</evidence>
<dbReference type="Proteomes" id="UP000806378">
    <property type="component" value="Unassembled WGS sequence"/>
</dbReference>
<name>A0A8T0CWH5_CORYI</name>
<keyword evidence="1" id="KW-0732">Signal</keyword>
<dbReference type="OrthoDB" id="1730907at2759"/>
<evidence type="ECO:0000313" key="2">
    <source>
        <dbReference type="EMBL" id="KAF7850706.1"/>
    </source>
</evidence>
<reference evidence="2" key="1">
    <citation type="submission" date="2020-05" db="EMBL/GenBank/DDBJ databases">
        <title>WGS assembly of Corymbia citriodora subspecies variegata.</title>
        <authorList>
            <person name="Barry K."/>
            <person name="Hundley H."/>
            <person name="Shu S."/>
            <person name="Jenkins J."/>
            <person name="Grimwood J."/>
            <person name="Baten A."/>
        </authorList>
    </citation>
    <scope>NUCLEOTIDE SEQUENCE</scope>
    <source>
        <strain evidence="2">CV2-018</strain>
    </source>
</reference>
<evidence type="ECO:0008006" key="4">
    <source>
        <dbReference type="Google" id="ProtNLM"/>
    </source>
</evidence>
<gene>
    <name evidence="2" type="ORF">BT93_L5090</name>
</gene>
<dbReference type="PANTHER" id="PTHR48475">
    <property type="entry name" value="RIBONUCLEASE H"/>
    <property type="match status" value="1"/>
</dbReference>
<dbReference type="Gene3D" id="3.30.420.10">
    <property type="entry name" value="Ribonuclease H-like superfamily/Ribonuclease H"/>
    <property type="match status" value="1"/>
</dbReference>
<dbReference type="SUPFAM" id="SSF53098">
    <property type="entry name" value="Ribonuclease H-like"/>
    <property type="match status" value="1"/>
</dbReference>
<dbReference type="PANTHER" id="PTHR48475:SF1">
    <property type="entry name" value="RNASE H TYPE-1 DOMAIN-CONTAINING PROTEIN"/>
    <property type="match status" value="1"/>
</dbReference>
<feature type="signal peptide" evidence="1">
    <location>
        <begin position="1"/>
        <end position="23"/>
    </location>
</feature>
<dbReference type="AlphaFoldDB" id="A0A8T0CWH5"/>
<dbReference type="GO" id="GO:0003676">
    <property type="term" value="F:nucleic acid binding"/>
    <property type="evidence" value="ECO:0007669"/>
    <property type="project" value="InterPro"/>
</dbReference>
<dbReference type="InterPro" id="IPR012337">
    <property type="entry name" value="RNaseH-like_sf"/>
</dbReference>
<proteinExistence type="predicted"/>
<sequence length="119" mass="13348">MAVWAFTLLEINLVNVLLGAVKGQAIADFIIKYLCIQDERNGEAHVQVVPWTLYFDGSCVAESTRARILIVSLQGQKFTLMFRLHFDCSNNQIEYKGLIVGLNILIGMKARFVKIIGDS</sequence>
<feature type="chain" id="PRO_5035914250" description="RNase H type-1 domain-containing protein" evidence="1">
    <location>
        <begin position="24"/>
        <end position="119"/>
    </location>
</feature>
<dbReference type="Gramene" id="rna-gnl|WGS:JABURB|Cocit.L5090.1">
    <property type="protein sequence ID" value="cds-KAF7850706.1"/>
    <property type="gene ID" value="gene-BT93_L5090"/>
</dbReference>
<organism evidence="2 3">
    <name type="scientific">Corymbia citriodora subsp. variegata</name>
    <dbReference type="NCBI Taxonomy" id="360336"/>
    <lineage>
        <taxon>Eukaryota</taxon>
        <taxon>Viridiplantae</taxon>
        <taxon>Streptophyta</taxon>
        <taxon>Embryophyta</taxon>
        <taxon>Tracheophyta</taxon>
        <taxon>Spermatophyta</taxon>
        <taxon>Magnoliopsida</taxon>
        <taxon>eudicotyledons</taxon>
        <taxon>Gunneridae</taxon>
        <taxon>Pentapetalae</taxon>
        <taxon>rosids</taxon>
        <taxon>malvids</taxon>
        <taxon>Myrtales</taxon>
        <taxon>Myrtaceae</taxon>
        <taxon>Myrtoideae</taxon>
        <taxon>Eucalypteae</taxon>
        <taxon>Corymbia</taxon>
    </lineage>
</organism>